<evidence type="ECO:0000313" key="2">
    <source>
        <dbReference type="EMBL" id="ETW40063.1"/>
    </source>
</evidence>
<dbReference type="PANTHER" id="PTHR17972:SF0">
    <property type="entry name" value="NUCLEOLAR PROTEIN 6"/>
    <property type="match status" value="1"/>
</dbReference>
<dbReference type="GO" id="GO:0006364">
    <property type="term" value="P:rRNA processing"/>
    <property type="evidence" value="ECO:0007669"/>
    <property type="project" value="TreeGrafter"/>
</dbReference>
<evidence type="ECO:0000313" key="3">
    <source>
        <dbReference type="Proteomes" id="UP000019114"/>
    </source>
</evidence>
<keyword evidence="1" id="KW-0694">RNA-binding</keyword>
<dbReference type="InterPro" id="IPR005554">
    <property type="entry name" value="NOL6/Upt22"/>
</dbReference>
<dbReference type="PANTHER" id="PTHR17972">
    <property type="entry name" value="NUCLEOLAR RNA-ASSOCIATED PROTEIN"/>
    <property type="match status" value="1"/>
</dbReference>
<reference evidence="2 3" key="2">
    <citation type="submission" date="2013-02" db="EMBL/GenBank/DDBJ databases">
        <title>The Genome Sequence of Plasmodium falciparum NF135/5.C10.</title>
        <authorList>
            <consortium name="The Broad Institute Genome Sequencing Platform"/>
            <consortium name="The Broad Institute Genome Sequencing Center for Infectious Disease"/>
            <person name="Neafsey D."/>
            <person name="Cheeseman I."/>
            <person name="Volkman S."/>
            <person name="Adams J."/>
            <person name="Walker B."/>
            <person name="Young S.K."/>
            <person name="Zeng Q."/>
            <person name="Gargeya S."/>
            <person name="Fitzgerald M."/>
            <person name="Haas B."/>
            <person name="Abouelleil A."/>
            <person name="Alvarado L."/>
            <person name="Arachchi H.M."/>
            <person name="Berlin A.M."/>
            <person name="Chapman S.B."/>
            <person name="Dewar J."/>
            <person name="Goldberg J."/>
            <person name="Griggs A."/>
            <person name="Gujja S."/>
            <person name="Hansen M."/>
            <person name="Howarth C."/>
            <person name="Imamovic A."/>
            <person name="Larimer J."/>
            <person name="McCowan C."/>
            <person name="Murphy C."/>
            <person name="Neiman D."/>
            <person name="Pearson M."/>
            <person name="Priest M."/>
            <person name="Roberts A."/>
            <person name="Saif S."/>
            <person name="Shea T."/>
            <person name="Sisk P."/>
            <person name="Sykes S."/>
            <person name="Wortman J."/>
            <person name="Nusbaum C."/>
            <person name="Birren B."/>
        </authorList>
    </citation>
    <scope>NUCLEOTIDE SEQUENCE [LARGE SCALE GENOMIC DNA]</scope>
    <source>
        <strain evidence="2 3">NF135/5.C10</strain>
    </source>
</reference>
<comment type="subcellular location">
    <subcellularLocation>
        <location evidence="1">Nucleus</location>
        <location evidence="1">Nucleolus</location>
    </subcellularLocation>
</comment>
<reference evidence="2 3" key="1">
    <citation type="submission" date="2013-02" db="EMBL/GenBank/DDBJ databases">
        <title>The Genome Annotation of Plasmodium falciparum NF135/5.C10.</title>
        <authorList>
            <consortium name="The Broad Institute Genome Sequencing Platform"/>
            <consortium name="The Broad Institute Genome Sequencing Center for Infectious Disease"/>
            <person name="Neafsey D."/>
            <person name="Hoffman S."/>
            <person name="Volkman S."/>
            <person name="Rosenthal P."/>
            <person name="Walker B."/>
            <person name="Young S.K."/>
            <person name="Zeng Q."/>
            <person name="Gargeya S."/>
            <person name="Fitzgerald M."/>
            <person name="Haas B."/>
            <person name="Abouelleil A."/>
            <person name="Allen A.W."/>
            <person name="Alvarado L."/>
            <person name="Arachchi H.M."/>
            <person name="Berlin A.M."/>
            <person name="Chapman S.B."/>
            <person name="Gainer-Dewar J."/>
            <person name="Goldberg J."/>
            <person name="Griggs A."/>
            <person name="Gujja S."/>
            <person name="Hansen M."/>
            <person name="Howarth C."/>
            <person name="Imamovic A."/>
            <person name="Ireland A."/>
            <person name="Larimer J."/>
            <person name="McCowan C."/>
            <person name="Murphy C."/>
            <person name="Pearson M."/>
            <person name="Poon T.W."/>
            <person name="Priest M."/>
            <person name="Roberts A."/>
            <person name="Saif S."/>
            <person name="Shea T."/>
            <person name="Sisk P."/>
            <person name="Sykes S."/>
            <person name="Wortman J."/>
            <person name="Nusbaum C."/>
            <person name="Birren B."/>
        </authorList>
    </citation>
    <scope>NUCLEOTIDE SEQUENCE [LARGE SCALE GENOMIC DNA]</scope>
    <source>
        <strain evidence="2 3">NF135/5.C10</strain>
    </source>
</reference>
<keyword evidence="1" id="KW-0539">Nucleus</keyword>
<dbReference type="GO" id="GO:0034456">
    <property type="term" value="C:UTP-C complex"/>
    <property type="evidence" value="ECO:0007669"/>
    <property type="project" value="TreeGrafter"/>
</dbReference>
<name>W4I8N1_PLAFA</name>
<accession>W4I8N1</accession>
<comment type="similarity">
    <text evidence="1">Belongs to the NRAP family.</text>
</comment>
<organism evidence="2 3">
    <name type="scientific">Plasmodium falciparum NF135/5.C10</name>
    <dbReference type="NCBI Taxonomy" id="1036726"/>
    <lineage>
        <taxon>Eukaryota</taxon>
        <taxon>Sar</taxon>
        <taxon>Alveolata</taxon>
        <taxon>Apicomplexa</taxon>
        <taxon>Aconoidasida</taxon>
        <taxon>Haemosporida</taxon>
        <taxon>Plasmodiidae</taxon>
        <taxon>Plasmodium</taxon>
        <taxon>Plasmodium (Laverania)</taxon>
    </lineage>
</organism>
<dbReference type="EMBL" id="KI926126">
    <property type="protein sequence ID" value="ETW40063.1"/>
    <property type="molecule type" value="Genomic_DNA"/>
</dbReference>
<dbReference type="GO" id="GO:0003723">
    <property type="term" value="F:RNA binding"/>
    <property type="evidence" value="ECO:0007669"/>
    <property type="project" value="UniProtKB-KW"/>
</dbReference>
<dbReference type="GO" id="GO:0032545">
    <property type="term" value="C:CURI complex"/>
    <property type="evidence" value="ECO:0007669"/>
    <property type="project" value="TreeGrafter"/>
</dbReference>
<dbReference type="AlphaFoldDB" id="W4I8N1"/>
<dbReference type="GO" id="GO:0032040">
    <property type="term" value="C:small-subunit processome"/>
    <property type="evidence" value="ECO:0007669"/>
    <property type="project" value="TreeGrafter"/>
</dbReference>
<evidence type="ECO:0000256" key="1">
    <source>
        <dbReference type="RuleBase" id="RU364032"/>
    </source>
</evidence>
<proteinExistence type="inferred from homology"/>
<dbReference type="Proteomes" id="UP000019114">
    <property type="component" value="Unassembled WGS sequence"/>
</dbReference>
<sequence>MNCFSDEKISLASNSSFDYNKVDEENIRRELGSITKDYDYNNVNIDTILNYLNYYKKNITNINILCSIKDITICFIKNIQDDIRTFMENDTSNFLNYYLKGFILQNFNVLGSYKYNMYLNNYINIDIGIEYNILNIQEAEHCNYQNFYIYHNKYINILKSFFYNKNFAQYIKEANIHYNLDLSIGVRPFINLYKSILVINISKQNKYIGSIHLILYPSNELSHSLYNVYHELCTSRLKKNSNDKRNVS</sequence>
<dbReference type="GO" id="GO:0006409">
    <property type="term" value="P:tRNA export from nucleus"/>
    <property type="evidence" value="ECO:0007669"/>
    <property type="project" value="TreeGrafter"/>
</dbReference>
<protein>
    <submittedName>
        <fullName evidence="2">Uncharacterized protein</fullName>
    </submittedName>
</protein>
<gene>
    <name evidence="2" type="ORF">PFNF135_06088</name>
</gene>